<keyword evidence="2" id="KW-1185">Reference proteome</keyword>
<accession>A0A0B0N6A5</accession>
<sequence>MALASYSVYEISRVSFNIPSGSTGNPNIMSKKWQGIIMLKGIAKLARGSKDVGA</sequence>
<dbReference type="Proteomes" id="UP000032142">
    <property type="component" value="Unassembled WGS sequence"/>
</dbReference>
<proteinExistence type="predicted"/>
<gene>
    <name evidence="1" type="ORF">F383_35357</name>
</gene>
<comment type="caution">
    <text evidence="1">The sequence shown here is derived from an EMBL/GenBank/DDBJ whole genome shotgun (WGS) entry which is preliminary data.</text>
</comment>
<dbReference type="EMBL" id="JRRC01494302">
    <property type="protein sequence ID" value="KHG08290.1"/>
    <property type="molecule type" value="Genomic_DNA"/>
</dbReference>
<reference evidence="2" key="1">
    <citation type="submission" date="2014-09" db="EMBL/GenBank/DDBJ databases">
        <authorList>
            <person name="Mudge J."/>
            <person name="Ramaraj T."/>
            <person name="Lindquist I.E."/>
            <person name="Bharti A.K."/>
            <person name="Sundararajan A."/>
            <person name="Cameron C.T."/>
            <person name="Woodward J.E."/>
            <person name="May G.D."/>
            <person name="Brubaker C."/>
            <person name="Broadhvest J."/>
            <person name="Wilkins T.A."/>
        </authorList>
    </citation>
    <scope>NUCLEOTIDE SEQUENCE</scope>
    <source>
        <strain evidence="2">cv. AKA8401</strain>
    </source>
</reference>
<evidence type="ECO:0000313" key="2">
    <source>
        <dbReference type="Proteomes" id="UP000032142"/>
    </source>
</evidence>
<protein>
    <submittedName>
        <fullName evidence="1">Uncharacterized protein</fullName>
    </submittedName>
</protein>
<name>A0A0B0N6A5_GOSAR</name>
<dbReference type="AlphaFoldDB" id="A0A0B0N6A5"/>
<organism evidence="1 2">
    <name type="scientific">Gossypium arboreum</name>
    <name type="common">Tree cotton</name>
    <name type="synonym">Gossypium nanking</name>
    <dbReference type="NCBI Taxonomy" id="29729"/>
    <lineage>
        <taxon>Eukaryota</taxon>
        <taxon>Viridiplantae</taxon>
        <taxon>Streptophyta</taxon>
        <taxon>Embryophyta</taxon>
        <taxon>Tracheophyta</taxon>
        <taxon>Spermatophyta</taxon>
        <taxon>Magnoliopsida</taxon>
        <taxon>eudicotyledons</taxon>
        <taxon>Gunneridae</taxon>
        <taxon>Pentapetalae</taxon>
        <taxon>rosids</taxon>
        <taxon>malvids</taxon>
        <taxon>Malvales</taxon>
        <taxon>Malvaceae</taxon>
        <taxon>Malvoideae</taxon>
        <taxon>Gossypium</taxon>
    </lineage>
</organism>
<evidence type="ECO:0000313" key="1">
    <source>
        <dbReference type="EMBL" id="KHG08290.1"/>
    </source>
</evidence>